<evidence type="ECO:0000256" key="1">
    <source>
        <dbReference type="SAM" id="Phobius"/>
    </source>
</evidence>
<organism evidence="2 3">
    <name type="scientific">Solirubrobacter ginsenosidimutans</name>
    <dbReference type="NCBI Taxonomy" id="490573"/>
    <lineage>
        <taxon>Bacteria</taxon>
        <taxon>Bacillati</taxon>
        <taxon>Actinomycetota</taxon>
        <taxon>Thermoleophilia</taxon>
        <taxon>Solirubrobacterales</taxon>
        <taxon>Solirubrobacteraceae</taxon>
        <taxon>Solirubrobacter</taxon>
    </lineage>
</organism>
<dbReference type="Proteomes" id="UP001149140">
    <property type="component" value="Unassembled WGS sequence"/>
</dbReference>
<accession>A0A9X3MT83</accession>
<proteinExistence type="predicted"/>
<dbReference type="EMBL" id="JAPDOD010000007">
    <property type="protein sequence ID" value="MDA0160803.1"/>
    <property type="molecule type" value="Genomic_DNA"/>
</dbReference>
<keyword evidence="3" id="KW-1185">Reference proteome</keyword>
<keyword evidence="1" id="KW-0472">Membrane</keyword>
<dbReference type="AlphaFoldDB" id="A0A9X3MT83"/>
<comment type="caution">
    <text evidence="2">The sequence shown here is derived from an EMBL/GenBank/DDBJ whole genome shotgun (WGS) entry which is preliminary data.</text>
</comment>
<feature type="transmembrane region" description="Helical" evidence="1">
    <location>
        <begin position="60"/>
        <end position="77"/>
    </location>
</feature>
<protein>
    <submittedName>
        <fullName evidence="2">Uncharacterized protein</fullName>
    </submittedName>
</protein>
<keyword evidence="1" id="KW-0812">Transmembrane</keyword>
<reference evidence="2" key="1">
    <citation type="submission" date="2022-10" db="EMBL/GenBank/DDBJ databases">
        <title>The WGS of Solirubrobacter ginsenosidimutans DSM 21036.</title>
        <authorList>
            <person name="Jiang Z."/>
        </authorList>
    </citation>
    <scope>NUCLEOTIDE SEQUENCE</scope>
    <source>
        <strain evidence="2">DSM 21036</strain>
    </source>
</reference>
<name>A0A9X3MT83_9ACTN</name>
<evidence type="ECO:0000313" key="2">
    <source>
        <dbReference type="EMBL" id="MDA0160803.1"/>
    </source>
</evidence>
<dbReference type="RefSeq" id="WP_270039871.1">
    <property type="nucleotide sequence ID" value="NZ_JAPDOD010000007.1"/>
</dbReference>
<keyword evidence="1" id="KW-1133">Transmembrane helix</keyword>
<gene>
    <name evidence="2" type="ORF">OM076_11055</name>
</gene>
<evidence type="ECO:0000313" key="3">
    <source>
        <dbReference type="Proteomes" id="UP001149140"/>
    </source>
</evidence>
<sequence>MTYRVPHLRHAQLVETFRESREPSSSARLLGSPFDLWIHRGYRHYAAGDLLIKGGAGDDLIAGVAAAMTAGFMLFALRPRPLS</sequence>